<keyword evidence="7" id="KW-1015">Disulfide bond</keyword>
<sequence length="195" mass="20781">MGVHAAAQKHTVQEVYSSPASQGVPFPSPVGNPQNLLRTADSASDQSSLRRERLVKYKFSPGIRTFTRQQMTGHPKGTATISTMNKAFVVFLCTAVLLGTGIQGILTSGRGRCICPSPGSNFIPRKPLEKVEVYAVSASCDRVEIIVTLKQTGEQQCLNPGSKVVQAMLARIAQSRASGNTGRRGKAKAGGRSPQ</sequence>
<name>A0AA97JXH6_EUBMA</name>
<accession>A0AA97JXH6</accession>
<dbReference type="GO" id="GO:0006955">
    <property type="term" value="P:immune response"/>
    <property type="evidence" value="ECO:0007669"/>
    <property type="project" value="InterPro"/>
</dbReference>
<keyword evidence="9" id="KW-0812">Transmembrane</keyword>
<dbReference type="AlphaFoldDB" id="A0AA97JXH6"/>
<protein>
    <submittedName>
        <fullName evidence="12">C-X-C motif chemokine 10-like</fullName>
    </submittedName>
</protein>
<evidence type="ECO:0000259" key="10">
    <source>
        <dbReference type="SMART" id="SM00199"/>
    </source>
</evidence>
<dbReference type="Proteomes" id="UP001190640">
    <property type="component" value="Chromosome 10"/>
</dbReference>
<dbReference type="CDD" id="cd00273">
    <property type="entry name" value="Chemokine_CXC"/>
    <property type="match status" value="1"/>
</dbReference>
<dbReference type="InterPro" id="IPR036048">
    <property type="entry name" value="Interleukin_8-like_sf"/>
</dbReference>
<organism evidence="11 12">
    <name type="scientific">Eublepharis macularius</name>
    <name type="common">Leopard gecko</name>
    <name type="synonym">Cyrtodactylus macularius</name>
    <dbReference type="NCBI Taxonomy" id="481883"/>
    <lineage>
        <taxon>Eukaryota</taxon>
        <taxon>Metazoa</taxon>
        <taxon>Chordata</taxon>
        <taxon>Craniata</taxon>
        <taxon>Vertebrata</taxon>
        <taxon>Euteleostomi</taxon>
        <taxon>Lepidosauria</taxon>
        <taxon>Squamata</taxon>
        <taxon>Bifurcata</taxon>
        <taxon>Gekkota</taxon>
        <taxon>Eublepharidae</taxon>
        <taxon>Eublepharinae</taxon>
        <taxon>Eublepharis</taxon>
    </lineage>
</organism>
<dbReference type="PANTHER" id="PTHR12015:SF191">
    <property type="entry name" value="C-X-C MOTIF CHEMOKINE 11"/>
    <property type="match status" value="1"/>
</dbReference>
<dbReference type="RefSeq" id="XP_054846353.1">
    <property type="nucleotide sequence ID" value="XM_054990378.1"/>
</dbReference>
<gene>
    <name evidence="12" type="primary">LOC129336950</name>
</gene>
<feature type="region of interest" description="Disordered" evidence="8">
    <location>
        <begin position="176"/>
        <end position="195"/>
    </location>
</feature>
<feature type="transmembrane region" description="Helical" evidence="9">
    <location>
        <begin position="87"/>
        <end position="106"/>
    </location>
</feature>
<evidence type="ECO:0000256" key="5">
    <source>
        <dbReference type="ARBA" id="ARBA00022525"/>
    </source>
</evidence>
<evidence type="ECO:0000256" key="4">
    <source>
        <dbReference type="ARBA" id="ARBA00022514"/>
    </source>
</evidence>
<dbReference type="SUPFAM" id="SSF54117">
    <property type="entry name" value="Interleukin 8-like chemokines"/>
    <property type="match status" value="1"/>
</dbReference>
<dbReference type="SMART" id="SM00199">
    <property type="entry name" value="SCY"/>
    <property type="match status" value="1"/>
</dbReference>
<dbReference type="GO" id="GO:0005615">
    <property type="term" value="C:extracellular space"/>
    <property type="evidence" value="ECO:0007669"/>
    <property type="project" value="UniProtKB-KW"/>
</dbReference>
<dbReference type="Pfam" id="PF00048">
    <property type="entry name" value="IL8"/>
    <property type="match status" value="1"/>
</dbReference>
<keyword evidence="3" id="KW-0145">Chemotaxis</keyword>
<keyword evidence="9" id="KW-1133">Transmembrane helix</keyword>
<comment type="subcellular location">
    <subcellularLocation>
        <location evidence="1">Secreted</location>
    </subcellularLocation>
</comment>
<evidence type="ECO:0000313" key="12">
    <source>
        <dbReference type="RefSeq" id="XP_054846353.1"/>
    </source>
</evidence>
<dbReference type="InterPro" id="IPR001811">
    <property type="entry name" value="Chemokine_IL8-like_dom"/>
</dbReference>
<dbReference type="GeneID" id="129336950"/>
<feature type="domain" description="Chemokine interleukin-8-like" evidence="10">
    <location>
        <begin position="110"/>
        <end position="172"/>
    </location>
</feature>
<evidence type="ECO:0000256" key="9">
    <source>
        <dbReference type="SAM" id="Phobius"/>
    </source>
</evidence>
<comment type="similarity">
    <text evidence="2">Belongs to the intercrine alpha (chemokine CxC) family.</text>
</comment>
<reference evidence="12" key="1">
    <citation type="submission" date="2025-08" db="UniProtKB">
        <authorList>
            <consortium name="RefSeq"/>
        </authorList>
    </citation>
    <scope>IDENTIFICATION</scope>
    <source>
        <tissue evidence="12">Blood</tissue>
    </source>
</reference>
<evidence type="ECO:0000256" key="6">
    <source>
        <dbReference type="ARBA" id="ARBA00022729"/>
    </source>
</evidence>
<dbReference type="KEGG" id="emc:129336950"/>
<evidence type="ECO:0000256" key="8">
    <source>
        <dbReference type="SAM" id="MobiDB-lite"/>
    </source>
</evidence>
<dbReference type="InterPro" id="IPR001089">
    <property type="entry name" value="Chemokine_CXC"/>
</dbReference>
<dbReference type="GO" id="GO:0006952">
    <property type="term" value="P:defense response"/>
    <property type="evidence" value="ECO:0007669"/>
    <property type="project" value="InterPro"/>
</dbReference>
<dbReference type="PANTHER" id="PTHR12015">
    <property type="entry name" value="SMALL INDUCIBLE CYTOKINE A"/>
    <property type="match status" value="1"/>
</dbReference>
<proteinExistence type="inferred from homology"/>
<keyword evidence="4" id="KW-0202">Cytokine</keyword>
<dbReference type="GO" id="GO:0008009">
    <property type="term" value="F:chemokine activity"/>
    <property type="evidence" value="ECO:0007669"/>
    <property type="project" value="InterPro"/>
</dbReference>
<dbReference type="InterPro" id="IPR039809">
    <property type="entry name" value="Chemokine_b/g/d"/>
</dbReference>
<feature type="compositionally biased region" description="Polar residues" evidence="8">
    <location>
        <begin position="31"/>
        <end position="47"/>
    </location>
</feature>
<dbReference type="InterPro" id="IPR033899">
    <property type="entry name" value="CXC_Chemokine_domain"/>
</dbReference>
<evidence type="ECO:0000256" key="7">
    <source>
        <dbReference type="ARBA" id="ARBA00023157"/>
    </source>
</evidence>
<evidence type="ECO:0000256" key="2">
    <source>
        <dbReference type="ARBA" id="ARBA00010665"/>
    </source>
</evidence>
<keyword evidence="9" id="KW-0472">Membrane</keyword>
<keyword evidence="6" id="KW-0732">Signal</keyword>
<evidence type="ECO:0000313" key="11">
    <source>
        <dbReference type="Proteomes" id="UP001190640"/>
    </source>
</evidence>
<evidence type="ECO:0000256" key="1">
    <source>
        <dbReference type="ARBA" id="ARBA00004613"/>
    </source>
</evidence>
<evidence type="ECO:0000256" key="3">
    <source>
        <dbReference type="ARBA" id="ARBA00022500"/>
    </source>
</evidence>
<dbReference type="Gene3D" id="2.40.50.40">
    <property type="match status" value="1"/>
</dbReference>
<feature type="region of interest" description="Disordered" evidence="8">
    <location>
        <begin position="1"/>
        <end position="49"/>
    </location>
</feature>
<keyword evidence="5" id="KW-0964">Secreted</keyword>
<dbReference type="PRINTS" id="PR00437">
    <property type="entry name" value="SMALLCYTKCXC"/>
</dbReference>
<keyword evidence="11" id="KW-1185">Reference proteome</keyword>